<dbReference type="GO" id="GO:0030170">
    <property type="term" value="F:pyridoxal phosphate binding"/>
    <property type="evidence" value="ECO:0007669"/>
    <property type="project" value="TreeGrafter"/>
</dbReference>
<sequence>MSCSASLSLQAPLLAPSAMLVFDFDSTLVREESLVTLLEYALREDLRNNSSISDDEKEKQLQDALSKVMDITNQGIKGEIPMTESYARRLSIASPTMKHVKKYLERSVDSVMTPKMDSVINTVRENYPIPIHVISQGPRIIVEYYSKLLFGIPSKNIHAVDVNFPEEGVDTNAHQYISLDDEMLSKGKSGVLQRIIDNINIDHSGIGSKVENIIVVGDGVSDMNMKHNGPATITIGFGANLLFQKTKELADYFVIDCDQLNQILVQHVLRDCVTFNFYPGPATIPTDVMLKARDNLLCFDRGISIMEYSHRAPKFMNLMDSAEKKLRELVNIPDDYAVLFLQGGAFTQFSAIPLNLCENTETTAIYVVSGTWSKKAYQEAKAFMGGNAVQFGLDEINDIKNNESYPKCSYVYYCENETVQGVEKPSTFLDDIVNDGKILVCDMSSNFLSRPFDIRKYGLVYACAQKNFGIAGLTIVILRKDLIKEKENYVPSMLDFQALYQERSLLNTPVTTAIYMADLIFDWIKRHGGLSAMDELAQKRASLLYNCIEQSSFFDLPIKKEFRSRMNVVFKIKDVTLEKTFIKEAERVGLIGLAGHRSVGGFRASIYNGMPLKGVERLVQFIRVFENRYNN</sequence>
<dbReference type="PROSITE" id="PS00595">
    <property type="entry name" value="AA_TRANSFER_CLASS_5"/>
    <property type="match status" value="1"/>
</dbReference>
<evidence type="ECO:0000256" key="5">
    <source>
        <dbReference type="ARBA" id="ARBA00022576"/>
    </source>
</evidence>
<dbReference type="OrthoDB" id="1703350at2759"/>
<dbReference type="SUPFAM" id="SSF53383">
    <property type="entry name" value="PLP-dependent transferases"/>
    <property type="match status" value="1"/>
</dbReference>
<dbReference type="Proteomes" id="UP000444721">
    <property type="component" value="Unassembled WGS sequence"/>
</dbReference>
<dbReference type="EMBL" id="VFQX01000074">
    <property type="protein sequence ID" value="KAF0971758.1"/>
    <property type="molecule type" value="Genomic_DNA"/>
</dbReference>
<keyword evidence="8" id="KW-0663">Pyridoxal phosphate</keyword>
<gene>
    <name evidence="14" type="ORF">FDP41_009981</name>
</gene>
<evidence type="ECO:0000256" key="4">
    <source>
        <dbReference type="ARBA" id="ARBA00013030"/>
    </source>
</evidence>
<dbReference type="UniPathway" id="UPA00135">
    <property type="reaction ID" value="UER00197"/>
</dbReference>
<name>A0A6A5BCN5_NAEFO</name>
<evidence type="ECO:0000256" key="8">
    <source>
        <dbReference type="ARBA" id="ARBA00022898"/>
    </source>
</evidence>
<dbReference type="InterPro" id="IPR020578">
    <property type="entry name" value="Aminotrans_V_PyrdxlP_BS"/>
</dbReference>
<comment type="similarity">
    <text evidence="3">Belongs to the class-V pyridoxal-phosphate-dependent aminotransferase family. SerC subfamily.</text>
</comment>
<dbReference type="GO" id="GO:0004648">
    <property type="term" value="F:O-phospho-L-serine:2-oxoglutarate aminotransferase activity"/>
    <property type="evidence" value="ECO:0007669"/>
    <property type="project" value="UniProtKB-EC"/>
</dbReference>
<dbReference type="Gene3D" id="3.90.1150.10">
    <property type="entry name" value="Aspartate Aminotransferase, domain 1"/>
    <property type="match status" value="1"/>
</dbReference>
<dbReference type="GeneID" id="68117196"/>
<dbReference type="VEuPathDB" id="AmoebaDB:FDP41_009981"/>
<evidence type="ECO:0000256" key="6">
    <source>
        <dbReference type="ARBA" id="ARBA00022605"/>
    </source>
</evidence>
<evidence type="ECO:0000256" key="9">
    <source>
        <dbReference type="ARBA" id="ARBA00023299"/>
    </source>
</evidence>
<dbReference type="VEuPathDB" id="AmoebaDB:NfTy_081590"/>
<dbReference type="SUPFAM" id="SSF56784">
    <property type="entry name" value="HAD-like"/>
    <property type="match status" value="1"/>
</dbReference>
<dbReference type="Pfam" id="PF00266">
    <property type="entry name" value="Aminotran_5"/>
    <property type="match status" value="1"/>
</dbReference>
<protein>
    <recommendedName>
        <fullName evidence="4">phosphoserine transaminase</fullName>
        <ecNumber evidence="4">2.6.1.52</ecNumber>
    </recommendedName>
</protein>
<dbReference type="InterPro" id="IPR023214">
    <property type="entry name" value="HAD_sf"/>
</dbReference>
<evidence type="ECO:0000256" key="12">
    <source>
        <dbReference type="RuleBase" id="RU004504"/>
    </source>
</evidence>
<accession>A0A6A5BCN5</accession>
<evidence type="ECO:0000256" key="3">
    <source>
        <dbReference type="ARBA" id="ARBA00006904"/>
    </source>
</evidence>
<keyword evidence="7" id="KW-0808">Transferase</keyword>
<proteinExistence type="inferred from homology"/>
<feature type="domain" description="Aminotransferase class V" evidence="13">
    <location>
        <begin position="275"/>
        <end position="618"/>
    </location>
</feature>
<reference evidence="14 15" key="1">
    <citation type="journal article" date="2019" name="Sci. Rep.">
        <title>Nanopore sequencing improves the draft genome of the human pathogenic amoeba Naegleria fowleri.</title>
        <authorList>
            <person name="Liechti N."/>
            <person name="Schurch N."/>
            <person name="Bruggmann R."/>
            <person name="Wittwer M."/>
        </authorList>
    </citation>
    <scope>NUCLEOTIDE SEQUENCE [LARGE SCALE GENOMIC DNA]</scope>
    <source>
        <strain evidence="14 15">ATCC 30894</strain>
    </source>
</reference>
<dbReference type="PANTHER" id="PTHR43247">
    <property type="entry name" value="PHOSPHOSERINE AMINOTRANSFERASE"/>
    <property type="match status" value="1"/>
</dbReference>
<evidence type="ECO:0000256" key="10">
    <source>
        <dbReference type="ARBA" id="ARBA00047630"/>
    </source>
</evidence>
<dbReference type="SMR" id="A0A6A5BCN5"/>
<dbReference type="InterPro" id="IPR015422">
    <property type="entry name" value="PyrdxlP-dep_Trfase_small"/>
</dbReference>
<evidence type="ECO:0000259" key="13">
    <source>
        <dbReference type="Pfam" id="PF00266"/>
    </source>
</evidence>
<comment type="pathway">
    <text evidence="2">Amino-acid biosynthesis; L-serine biosynthesis; L-serine from 3-phospho-D-glycerate: step 2/3.</text>
</comment>
<keyword evidence="6" id="KW-0028">Amino-acid biosynthesis</keyword>
<dbReference type="FunFam" id="3.90.1150.10:FF:000006">
    <property type="entry name" value="Phosphoserine aminotransferase"/>
    <property type="match status" value="1"/>
</dbReference>
<dbReference type="InterPro" id="IPR000192">
    <property type="entry name" value="Aminotrans_V_dom"/>
</dbReference>
<dbReference type="AlphaFoldDB" id="A0A6A5BCN5"/>
<dbReference type="GO" id="GO:0005737">
    <property type="term" value="C:cytoplasm"/>
    <property type="evidence" value="ECO:0007669"/>
    <property type="project" value="TreeGrafter"/>
</dbReference>
<dbReference type="Gene3D" id="1.10.150.210">
    <property type="entry name" value="Phosphoserine phosphatase, domain 2"/>
    <property type="match status" value="1"/>
</dbReference>
<dbReference type="GO" id="GO:0006564">
    <property type="term" value="P:L-serine biosynthetic process"/>
    <property type="evidence" value="ECO:0007669"/>
    <property type="project" value="UniProtKB-KW"/>
</dbReference>
<dbReference type="InterPro" id="IPR036412">
    <property type="entry name" value="HAD-like_sf"/>
</dbReference>
<evidence type="ECO:0000256" key="2">
    <source>
        <dbReference type="ARBA" id="ARBA00005099"/>
    </source>
</evidence>
<evidence type="ECO:0000256" key="7">
    <source>
        <dbReference type="ARBA" id="ARBA00022679"/>
    </source>
</evidence>
<dbReference type="Gene3D" id="3.40.640.10">
    <property type="entry name" value="Type I PLP-dependent aspartate aminotransferase-like (Major domain)"/>
    <property type="match status" value="1"/>
</dbReference>
<dbReference type="NCBIfam" id="NF003764">
    <property type="entry name" value="PRK05355.1"/>
    <property type="match status" value="1"/>
</dbReference>
<keyword evidence="5" id="KW-0032">Aminotransferase</keyword>
<comment type="catalytic activity">
    <reaction evidence="11">
        <text>O-phospho-L-serine + 2-oxoglutarate = 3-phosphooxypyruvate + L-glutamate</text>
        <dbReference type="Rhea" id="RHEA:14329"/>
        <dbReference type="ChEBI" id="CHEBI:16810"/>
        <dbReference type="ChEBI" id="CHEBI:18110"/>
        <dbReference type="ChEBI" id="CHEBI:29985"/>
        <dbReference type="ChEBI" id="CHEBI:57524"/>
        <dbReference type="EC" id="2.6.1.52"/>
    </reaction>
</comment>
<evidence type="ECO:0000256" key="1">
    <source>
        <dbReference type="ARBA" id="ARBA00001933"/>
    </source>
</evidence>
<comment type="catalytic activity">
    <reaction evidence="10">
        <text>4-(phosphooxy)-L-threonine + 2-oxoglutarate = (R)-3-hydroxy-2-oxo-4-phosphooxybutanoate + L-glutamate</text>
        <dbReference type="Rhea" id="RHEA:16573"/>
        <dbReference type="ChEBI" id="CHEBI:16810"/>
        <dbReference type="ChEBI" id="CHEBI:29985"/>
        <dbReference type="ChEBI" id="CHEBI:58452"/>
        <dbReference type="ChEBI" id="CHEBI:58538"/>
        <dbReference type="EC" id="2.6.1.52"/>
    </reaction>
</comment>
<dbReference type="Gene3D" id="3.40.50.1000">
    <property type="entry name" value="HAD superfamily/HAD-like"/>
    <property type="match status" value="1"/>
</dbReference>
<keyword evidence="9" id="KW-0718">Serine biosynthesis</keyword>
<dbReference type="InterPro" id="IPR015424">
    <property type="entry name" value="PyrdxlP-dep_Trfase"/>
</dbReference>
<dbReference type="HAMAP" id="MF_00160">
    <property type="entry name" value="SerC_aminotrans_5"/>
    <property type="match status" value="1"/>
</dbReference>
<keyword evidence="15" id="KW-1185">Reference proteome</keyword>
<evidence type="ECO:0000313" key="14">
    <source>
        <dbReference type="EMBL" id="KAF0971758.1"/>
    </source>
</evidence>
<dbReference type="Pfam" id="PF12710">
    <property type="entry name" value="HAD"/>
    <property type="match status" value="1"/>
</dbReference>
<comment type="cofactor">
    <cofactor evidence="1 12">
        <name>pyridoxal 5'-phosphate</name>
        <dbReference type="ChEBI" id="CHEBI:597326"/>
    </cofactor>
</comment>
<dbReference type="InterPro" id="IPR015421">
    <property type="entry name" value="PyrdxlP-dep_Trfase_major"/>
</dbReference>
<dbReference type="VEuPathDB" id="AmoebaDB:NF0042920"/>
<dbReference type="FunFam" id="3.40.640.10:FF:000010">
    <property type="entry name" value="Phosphoserine aminotransferase"/>
    <property type="match status" value="1"/>
</dbReference>
<comment type="caution">
    <text evidence="14">The sequence shown here is derived from an EMBL/GenBank/DDBJ whole genome shotgun (WGS) entry which is preliminary data.</text>
</comment>
<evidence type="ECO:0000256" key="11">
    <source>
        <dbReference type="ARBA" id="ARBA00049007"/>
    </source>
</evidence>
<organism evidence="14 15">
    <name type="scientific">Naegleria fowleri</name>
    <name type="common">Brain eating amoeba</name>
    <dbReference type="NCBI Taxonomy" id="5763"/>
    <lineage>
        <taxon>Eukaryota</taxon>
        <taxon>Discoba</taxon>
        <taxon>Heterolobosea</taxon>
        <taxon>Tetramitia</taxon>
        <taxon>Eutetramitia</taxon>
        <taxon>Vahlkampfiidae</taxon>
        <taxon>Naegleria</taxon>
    </lineage>
</organism>
<dbReference type="InterPro" id="IPR022278">
    <property type="entry name" value="Pser_aminoTfrase"/>
</dbReference>
<dbReference type="RefSeq" id="XP_044556474.1">
    <property type="nucleotide sequence ID" value="XM_044713998.1"/>
</dbReference>
<dbReference type="OMA" id="DCDQLNQ"/>
<dbReference type="PANTHER" id="PTHR43247:SF1">
    <property type="entry name" value="PHOSPHOSERINE AMINOTRANSFERASE"/>
    <property type="match status" value="1"/>
</dbReference>
<dbReference type="EC" id="2.6.1.52" evidence="4"/>
<evidence type="ECO:0000313" key="15">
    <source>
        <dbReference type="Proteomes" id="UP000444721"/>
    </source>
</evidence>